<dbReference type="NCBIfam" id="TIGR00229">
    <property type="entry name" value="sensory_box"/>
    <property type="match status" value="2"/>
</dbReference>
<protein>
    <recommendedName>
        <fullName evidence="3">histidine kinase</fullName>
        <ecNumber evidence="3">2.7.13.3</ecNumber>
    </recommendedName>
</protein>
<dbReference type="Pfam" id="PF03924">
    <property type="entry name" value="CHASE"/>
    <property type="match status" value="1"/>
</dbReference>
<reference evidence="21" key="1">
    <citation type="submission" date="2017-10" db="EMBL/GenBank/DDBJ databases">
        <title>Massilia psychrophilum sp. nov., a novel purple-pigmented bacterium isolated from Tianshan glacier, Xinjiang Municipality, China.</title>
        <authorList>
            <person name="Wang H."/>
        </authorList>
    </citation>
    <scope>NUCLEOTIDE SEQUENCE [LARGE SCALE GENOMIC DNA]</scope>
    <source>
        <strain evidence="21">B2</strain>
    </source>
</reference>
<evidence type="ECO:0000256" key="14">
    <source>
        <dbReference type="SAM" id="MobiDB-lite"/>
    </source>
</evidence>
<dbReference type="InterPro" id="IPR035965">
    <property type="entry name" value="PAS-like_dom_sf"/>
</dbReference>
<dbReference type="PROSITE" id="PS50110">
    <property type="entry name" value="RESPONSE_REGULATORY"/>
    <property type="match status" value="1"/>
</dbReference>
<dbReference type="InterPro" id="IPR001610">
    <property type="entry name" value="PAC"/>
</dbReference>
<dbReference type="OrthoDB" id="9763119at2"/>
<dbReference type="PROSITE" id="PS50839">
    <property type="entry name" value="CHASE"/>
    <property type="match status" value="1"/>
</dbReference>
<keyword evidence="4 13" id="KW-0597">Phosphoprotein</keyword>
<feature type="transmembrane region" description="Helical" evidence="15">
    <location>
        <begin position="333"/>
        <end position="353"/>
    </location>
</feature>
<dbReference type="InterPro" id="IPR013655">
    <property type="entry name" value="PAS_fold_3"/>
</dbReference>
<dbReference type="PRINTS" id="PR00344">
    <property type="entry name" value="BCTRLSENSOR"/>
</dbReference>
<proteinExistence type="predicted"/>
<dbReference type="PROSITE" id="PS50109">
    <property type="entry name" value="HIS_KIN"/>
    <property type="match status" value="1"/>
</dbReference>
<dbReference type="SUPFAM" id="SSF47384">
    <property type="entry name" value="Homodimeric domain of signal transducing histidine kinase"/>
    <property type="match status" value="1"/>
</dbReference>
<keyword evidence="5" id="KW-0808">Transferase</keyword>
<comment type="subcellular location">
    <subcellularLocation>
        <location evidence="2">Membrane</location>
    </subcellularLocation>
</comment>
<gene>
    <name evidence="21" type="ORF">CR152_21955</name>
</gene>
<dbReference type="SMART" id="SM00448">
    <property type="entry name" value="REC"/>
    <property type="match status" value="1"/>
</dbReference>
<evidence type="ECO:0000256" key="12">
    <source>
        <dbReference type="ARBA" id="ARBA00023136"/>
    </source>
</evidence>
<feature type="domain" description="PAC" evidence="19">
    <location>
        <begin position="588"/>
        <end position="638"/>
    </location>
</feature>
<dbReference type="SMART" id="SM00086">
    <property type="entry name" value="PAC"/>
    <property type="match status" value="2"/>
</dbReference>
<feature type="modified residue" description="4-aspartylphosphate" evidence="13">
    <location>
        <position position="958"/>
    </location>
</feature>
<evidence type="ECO:0000259" key="19">
    <source>
        <dbReference type="PROSITE" id="PS50113"/>
    </source>
</evidence>
<feature type="domain" description="PAS" evidence="18">
    <location>
        <begin position="510"/>
        <end position="581"/>
    </location>
</feature>
<keyword evidence="10 15" id="KW-1133">Transmembrane helix</keyword>
<dbReference type="CDD" id="cd00082">
    <property type="entry name" value="HisKA"/>
    <property type="match status" value="1"/>
</dbReference>
<feature type="region of interest" description="Disordered" evidence="14">
    <location>
        <begin position="1"/>
        <end position="20"/>
    </location>
</feature>
<dbReference type="Gene3D" id="1.10.287.130">
    <property type="match status" value="1"/>
</dbReference>
<evidence type="ECO:0000256" key="10">
    <source>
        <dbReference type="ARBA" id="ARBA00022989"/>
    </source>
</evidence>
<keyword evidence="7" id="KW-0547">Nucleotide-binding</keyword>
<evidence type="ECO:0000259" key="20">
    <source>
        <dbReference type="PROSITE" id="PS50839"/>
    </source>
</evidence>
<dbReference type="GO" id="GO:0005524">
    <property type="term" value="F:ATP binding"/>
    <property type="evidence" value="ECO:0007669"/>
    <property type="project" value="UniProtKB-KW"/>
</dbReference>
<sequence>MPMPTSVDQSDEKRSDGPGSVRLRGKCAPLILALSIFLLAIIATGFAWQFARTQVLDSQNAEFAFEARQIERRIEQRMATYEQVQRGTQAFLLGSMQVERKDFRAYIASLRLEETYPGIQGIALVELVAPGQLDAHIAEQRRESPGYTIRPPGSRPVFSAITHIEPFTGLNLRALGFDMLSDPTRRVAMERARDTGHAAASGKVRLIQENGRNEQAGLVMYLPVYRRDAPTATVAERRAHIIGWVGAPFRMDDLMAGLGGERSKDIMLSIYDGNTVDGSARLFRSARETPAEMQRTALFSTTLRVVVAGRPWTLQMRSAAQFEARLQSDRPQFIAIVGVAAAALLAMLVWTLASSRGRAMALAADMTQQLSASEFRWKYALEGAGDGVWDWNRGTGDIVHSRRWKEMLGYGADDIAPSNASFEALIHDEDRARVLATLNAYVDSTDQSYECQFRLRCKNGTWRWIRSRGMAVTRDASGHPLRTIGTHTDITRAKADERTLLKANARLAAEQHRVSVILDHSHDAFVAVSADGCITDWNAKAEAMFGWPAAAAIGHDLAELIIPPELRAAHNAGIARMVASGTGTVIRNVFEVSALHRDGRRVPVELAIAGFPQASGYVVSAFMRDVSERKQAEQLEVERSRALEDARHALQHSQKLEAVGKLTGGVAHDFNNVLHVIGGNVQLLQLSNRDDARLQRRLHSIQSAVDRGAKLASQLLAFARRQPLQPVVLNPLQTLQAMDDLLQRALGESVQIRIEADDGLWNTLVDPGQWENVVINLAINARDAMPGGGVLNIGLQNQRIDAGQAGTLLDLAPGDYIRFSFADTGQGMDGEVIAHAFEPFFTTKPVGQGTGLGLSMAYGFVKQSGGHIVLDSEAGKGTTVVIYLPRSAERATGKVASAEQNVVGGGETVLVVEDDADVRATAVATLNELGYCVLEAHDGASALAMIRGGAWIDLLFTDVVMPGPVSSIELALLVQEALPGVAVLYTSGYTRDALTTGGRLDEGVRLLGKPYRRAQLAQHVRDALAGRSLGLLNDTTP</sequence>
<dbReference type="SMART" id="SM00091">
    <property type="entry name" value="PAS"/>
    <property type="match status" value="2"/>
</dbReference>
<dbReference type="SMART" id="SM00388">
    <property type="entry name" value="HisKA"/>
    <property type="match status" value="1"/>
</dbReference>
<keyword evidence="22" id="KW-1185">Reference proteome</keyword>
<feature type="domain" description="Histidine kinase" evidence="16">
    <location>
        <begin position="665"/>
        <end position="888"/>
    </location>
</feature>
<keyword evidence="8" id="KW-0418">Kinase</keyword>
<dbReference type="InterPro" id="IPR005467">
    <property type="entry name" value="His_kinase_dom"/>
</dbReference>
<dbReference type="AlphaFoldDB" id="A0A2D2DPJ4"/>
<keyword evidence="11" id="KW-0902">Two-component regulatory system</keyword>
<feature type="domain" description="PAC" evidence="19">
    <location>
        <begin position="449"/>
        <end position="502"/>
    </location>
</feature>
<evidence type="ECO:0000256" key="11">
    <source>
        <dbReference type="ARBA" id="ARBA00023012"/>
    </source>
</evidence>
<evidence type="ECO:0000256" key="15">
    <source>
        <dbReference type="SAM" id="Phobius"/>
    </source>
</evidence>
<dbReference type="PROSITE" id="PS50113">
    <property type="entry name" value="PAC"/>
    <property type="match status" value="2"/>
</dbReference>
<dbReference type="InterPro" id="IPR000014">
    <property type="entry name" value="PAS"/>
</dbReference>
<dbReference type="Pfam" id="PF02518">
    <property type="entry name" value="HATPase_c"/>
    <property type="match status" value="1"/>
</dbReference>
<dbReference type="InterPro" id="IPR004358">
    <property type="entry name" value="Sig_transdc_His_kin-like_C"/>
</dbReference>
<dbReference type="PANTHER" id="PTHR43065">
    <property type="entry name" value="SENSOR HISTIDINE KINASE"/>
    <property type="match status" value="1"/>
</dbReference>
<dbReference type="Pfam" id="PF00989">
    <property type="entry name" value="PAS"/>
    <property type="match status" value="1"/>
</dbReference>
<evidence type="ECO:0000259" key="18">
    <source>
        <dbReference type="PROSITE" id="PS50112"/>
    </source>
</evidence>
<dbReference type="InterPro" id="IPR036097">
    <property type="entry name" value="HisK_dim/P_sf"/>
</dbReference>
<dbReference type="Gene3D" id="3.30.450.20">
    <property type="entry name" value="PAS domain"/>
    <property type="match status" value="2"/>
</dbReference>
<dbReference type="EC" id="2.7.13.3" evidence="3"/>
<dbReference type="GO" id="GO:0016020">
    <property type="term" value="C:membrane"/>
    <property type="evidence" value="ECO:0007669"/>
    <property type="project" value="UniProtKB-SubCell"/>
</dbReference>
<dbReference type="SUPFAM" id="SSF55785">
    <property type="entry name" value="PYP-like sensor domain (PAS domain)"/>
    <property type="match status" value="2"/>
</dbReference>
<evidence type="ECO:0000256" key="8">
    <source>
        <dbReference type="ARBA" id="ARBA00022777"/>
    </source>
</evidence>
<dbReference type="Gene3D" id="3.30.450.350">
    <property type="entry name" value="CHASE domain"/>
    <property type="match status" value="1"/>
</dbReference>
<dbReference type="Proteomes" id="UP000229897">
    <property type="component" value="Chromosome"/>
</dbReference>
<evidence type="ECO:0000256" key="13">
    <source>
        <dbReference type="PROSITE-ProRule" id="PRU00169"/>
    </source>
</evidence>
<dbReference type="InterPro" id="IPR003594">
    <property type="entry name" value="HATPase_dom"/>
</dbReference>
<evidence type="ECO:0000256" key="5">
    <source>
        <dbReference type="ARBA" id="ARBA00022679"/>
    </source>
</evidence>
<dbReference type="InterPro" id="IPR036890">
    <property type="entry name" value="HATPase_C_sf"/>
</dbReference>
<dbReference type="SMART" id="SM00387">
    <property type="entry name" value="HATPase_c"/>
    <property type="match status" value="1"/>
</dbReference>
<keyword evidence="9" id="KW-0067">ATP-binding</keyword>
<dbReference type="EMBL" id="CP024608">
    <property type="protein sequence ID" value="ATQ76888.1"/>
    <property type="molecule type" value="Genomic_DNA"/>
</dbReference>
<dbReference type="PANTHER" id="PTHR43065:SF46">
    <property type="entry name" value="C4-DICARBOXYLATE TRANSPORT SENSOR PROTEIN DCTB"/>
    <property type="match status" value="1"/>
</dbReference>
<evidence type="ECO:0000256" key="7">
    <source>
        <dbReference type="ARBA" id="ARBA00022741"/>
    </source>
</evidence>
<keyword evidence="12 15" id="KW-0472">Membrane</keyword>
<feature type="domain" description="CHASE" evidence="20">
    <location>
        <begin position="94"/>
        <end position="315"/>
    </location>
</feature>
<name>A0A2D2DPJ4_9BURK</name>
<feature type="transmembrane region" description="Helical" evidence="15">
    <location>
        <begin position="30"/>
        <end position="51"/>
    </location>
</feature>
<dbReference type="Gene3D" id="3.30.565.10">
    <property type="entry name" value="Histidine kinase-like ATPase, C-terminal domain"/>
    <property type="match status" value="1"/>
</dbReference>
<accession>A0A2D2DPJ4</accession>
<evidence type="ECO:0000313" key="22">
    <source>
        <dbReference type="Proteomes" id="UP000229897"/>
    </source>
</evidence>
<dbReference type="SUPFAM" id="SSF55874">
    <property type="entry name" value="ATPase domain of HSP90 chaperone/DNA topoisomerase II/histidine kinase"/>
    <property type="match status" value="1"/>
</dbReference>
<evidence type="ECO:0000256" key="4">
    <source>
        <dbReference type="ARBA" id="ARBA00022553"/>
    </source>
</evidence>
<dbReference type="Pfam" id="PF00072">
    <property type="entry name" value="Response_reg"/>
    <property type="match status" value="1"/>
</dbReference>
<dbReference type="InterPro" id="IPR011006">
    <property type="entry name" value="CheY-like_superfamily"/>
</dbReference>
<evidence type="ECO:0000256" key="9">
    <source>
        <dbReference type="ARBA" id="ARBA00022840"/>
    </source>
</evidence>
<dbReference type="Pfam" id="PF08447">
    <property type="entry name" value="PAS_3"/>
    <property type="match status" value="1"/>
</dbReference>
<dbReference type="InterPro" id="IPR013767">
    <property type="entry name" value="PAS_fold"/>
</dbReference>
<dbReference type="GO" id="GO:0006355">
    <property type="term" value="P:regulation of DNA-templated transcription"/>
    <property type="evidence" value="ECO:0007669"/>
    <property type="project" value="InterPro"/>
</dbReference>
<evidence type="ECO:0000259" key="17">
    <source>
        <dbReference type="PROSITE" id="PS50110"/>
    </source>
</evidence>
<dbReference type="PROSITE" id="PS50112">
    <property type="entry name" value="PAS"/>
    <property type="match status" value="1"/>
</dbReference>
<dbReference type="GO" id="GO:0000155">
    <property type="term" value="F:phosphorelay sensor kinase activity"/>
    <property type="evidence" value="ECO:0007669"/>
    <property type="project" value="InterPro"/>
</dbReference>
<evidence type="ECO:0000313" key="21">
    <source>
        <dbReference type="EMBL" id="ATQ76888.1"/>
    </source>
</evidence>
<dbReference type="CDD" id="cd00130">
    <property type="entry name" value="PAS"/>
    <property type="match status" value="2"/>
</dbReference>
<evidence type="ECO:0000256" key="1">
    <source>
        <dbReference type="ARBA" id="ARBA00000085"/>
    </source>
</evidence>
<evidence type="ECO:0000256" key="3">
    <source>
        <dbReference type="ARBA" id="ARBA00012438"/>
    </source>
</evidence>
<dbReference type="KEGG" id="mass:CR152_21955"/>
<evidence type="ECO:0000256" key="6">
    <source>
        <dbReference type="ARBA" id="ARBA00022692"/>
    </source>
</evidence>
<dbReference type="Gene3D" id="3.40.50.2300">
    <property type="match status" value="1"/>
</dbReference>
<feature type="domain" description="Response regulatory" evidence="17">
    <location>
        <begin position="908"/>
        <end position="1024"/>
    </location>
</feature>
<evidence type="ECO:0000259" key="16">
    <source>
        <dbReference type="PROSITE" id="PS50109"/>
    </source>
</evidence>
<dbReference type="SUPFAM" id="SSF52172">
    <property type="entry name" value="CheY-like"/>
    <property type="match status" value="1"/>
</dbReference>
<dbReference type="SMART" id="SM01079">
    <property type="entry name" value="CHASE"/>
    <property type="match status" value="1"/>
</dbReference>
<dbReference type="InterPro" id="IPR000700">
    <property type="entry name" value="PAS-assoc_C"/>
</dbReference>
<comment type="catalytic activity">
    <reaction evidence="1">
        <text>ATP + protein L-histidine = ADP + protein N-phospho-L-histidine.</text>
        <dbReference type="EC" id="2.7.13.3"/>
    </reaction>
</comment>
<evidence type="ECO:0000256" key="2">
    <source>
        <dbReference type="ARBA" id="ARBA00004370"/>
    </source>
</evidence>
<dbReference type="InterPro" id="IPR042240">
    <property type="entry name" value="CHASE_sf"/>
</dbReference>
<organism evidence="21 22">
    <name type="scientific">Massilia violaceinigra</name>
    <dbReference type="NCBI Taxonomy" id="2045208"/>
    <lineage>
        <taxon>Bacteria</taxon>
        <taxon>Pseudomonadati</taxon>
        <taxon>Pseudomonadota</taxon>
        <taxon>Betaproteobacteria</taxon>
        <taxon>Burkholderiales</taxon>
        <taxon>Oxalobacteraceae</taxon>
        <taxon>Telluria group</taxon>
        <taxon>Massilia</taxon>
    </lineage>
</organism>
<dbReference type="InterPro" id="IPR003661">
    <property type="entry name" value="HisK_dim/P_dom"/>
</dbReference>
<dbReference type="InterPro" id="IPR001789">
    <property type="entry name" value="Sig_transdc_resp-reg_receiver"/>
</dbReference>
<keyword evidence="6 15" id="KW-0812">Transmembrane</keyword>
<dbReference type="InterPro" id="IPR006189">
    <property type="entry name" value="CHASE_dom"/>
</dbReference>
<dbReference type="Pfam" id="PF00512">
    <property type="entry name" value="HisKA"/>
    <property type="match status" value="1"/>
</dbReference>